<reference evidence="2" key="1">
    <citation type="submission" date="2018-11" db="EMBL/GenBank/DDBJ databases">
        <authorList>
            <consortium name="Pathogen Informatics"/>
        </authorList>
    </citation>
    <scope>NUCLEOTIDE SEQUENCE</scope>
</reference>
<organism evidence="2 3">
    <name type="scientific">Protopolystoma xenopodis</name>
    <dbReference type="NCBI Taxonomy" id="117903"/>
    <lineage>
        <taxon>Eukaryota</taxon>
        <taxon>Metazoa</taxon>
        <taxon>Spiralia</taxon>
        <taxon>Lophotrochozoa</taxon>
        <taxon>Platyhelminthes</taxon>
        <taxon>Monogenea</taxon>
        <taxon>Polyopisthocotylea</taxon>
        <taxon>Polystomatidea</taxon>
        <taxon>Polystomatidae</taxon>
        <taxon>Protopolystoma</taxon>
    </lineage>
</organism>
<sequence>MPKTSHPEKRLHLHTTTPSVNQSSSGAVSSQPEVVASSDVKQPPLELVPLVSTHPELEKSGFQTYSCPKTLKVNPMTTNWVQVRHNVVPSHELWADDLLVMSPIALLPTGADGRQYTTCRAESAQAWPLVMSIISADERRNLSNLDGCKAEKFAANLFVEIPPQSLLLLERPLGLLPLSLEDEAI</sequence>
<dbReference type="Proteomes" id="UP000784294">
    <property type="component" value="Unassembled WGS sequence"/>
</dbReference>
<evidence type="ECO:0000313" key="2">
    <source>
        <dbReference type="EMBL" id="VEL25556.1"/>
    </source>
</evidence>
<dbReference type="EMBL" id="CAAALY010074787">
    <property type="protein sequence ID" value="VEL25556.1"/>
    <property type="molecule type" value="Genomic_DNA"/>
</dbReference>
<proteinExistence type="predicted"/>
<feature type="region of interest" description="Disordered" evidence="1">
    <location>
        <begin position="1"/>
        <end position="40"/>
    </location>
</feature>
<accession>A0A448X1M5</accession>
<evidence type="ECO:0000256" key="1">
    <source>
        <dbReference type="SAM" id="MobiDB-lite"/>
    </source>
</evidence>
<gene>
    <name evidence="2" type="ORF">PXEA_LOCUS18996</name>
</gene>
<dbReference type="AlphaFoldDB" id="A0A448X1M5"/>
<feature type="compositionally biased region" description="Low complexity" evidence="1">
    <location>
        <begin position="19"/>
        <end position="31"/>
    </location>
</feature>
<feature type="compositionally biased region" description="Basic and acidic residues" evidence="1">
    <location>
        <begin position="1"/>
        <end position="10"/>
    </location>
</feature>
<name>A0A448X1M5_9PLAT</name>
<comment type="caution">
    <text evidence="2">The sequence shown here is derived from an EMBL/GenBank/DDBJ whole genome shotgun (WGS) entry which is preliminary data.</text>
</comment>
<keyword evidence="3" id="KW-1185">Reference proteome</keyword>
<evidence type="ECO:0000313" key="3">
    <source>
        <dbReference type="Proteomes" id="UP000784294"/>
    </source>
</evidence>
<protein>
    <submittedName>
        <fullName evidence="2">Uncharacterized protein</fullName>
    </submittedName>
</protein>